<evidence type="ECO:0000313" key="1">
    <source>
        <dbReference type="EMBL" id="KKN46852.1"/>
    </source>
</evidence>
<accession>A0A0F9RBR8</accession>
<dbReference type="EMBL" id="LAZR01001308">
    <property type="protein sequence ID" value="KKN46852.1"/>
    <property type="molecule type" value="Genomic_DNA"/>
</dbReference>
<name>A0A0F9RBR8_9ZZZZ</name>
<gene>
    <name evidence="1" type="ORF">LCGC14_0668640</name>
</gene>
<protein>
    <submittedName>
        <fullName evidence="1">Uncharacterized protein</fullName>
    </submittedName>
</protein>
<comment type="caution">
    <text evidence="1">The sequence shown here is derived from an EMBL/GenBank/DDBJ whole genome shotgun (WGS) entry which is preliminary data.</text>
</comment>
<organism evidence="1">
    <name type="scientific">marine sediment metagenome</name>
    <dbReference type="NCBI Taxonomy" id="412755"/>
    <lineage>
        <taxon>unclassified sequences</taxon>
        <taxon>metagenomes</taxon>
        <taxon>ecological metagenomes</taxon>
    </lineage>
</organism>
<reference evidence="1" key="1">
    <citation type="journal article" date="2015" name="Nature">
        <title>Complex archaea that bridge the gap between prokaryotes and eukaryotes.</title>
        <authorList>
            <person name="Spang A."/>
            <person name="Saw J.H."/>
            <person name="Jorgensen S.L."/>
            <person name="Zaremba-Niedzwiedzka K."/>
            <person name="Martijn J."/>
            <person name="Lind A.E."/>
            <person name="van Eijk R."/>
            <person name="Schleper C."/>
            <person name="Guy L."/>
            <person name="Ettema T.J."/>
        </authorList>
    </citation>
    <scope>NUCLEOTIDE SEQUENCE</scope>
</reference>
<dbReference type="AlphaFoldDB" id="A0A0F9RBR8"/>
<proteinExistence type="predicted"/>
<sequence length="194" mass="20702">MSVQPVVRNTSGVFANQRSAERDSWWPVMSQARSMQETPDGNVVYSDQSPNLRRATIDSNGASAIWTGLFPLRGYRSGPIEITTAFVPVPNSFADDAIDFEIQASITPIGAAAFVAPVIVGDVFRVVLGDANDGNLVQMRRVLFPASGFQDGDYLTIVLEATADFTGGGGPPAAVIDFTGVYAQESVARGTREI</sequence>